<dbReference type="Proteomes" id="UP001172155">
    <property type="component" value="Unassembled WGS sequence"/>
</dbReference>
<comment type="caution">
    <text evidence="2">The sequence shown here is derived from an EMBL/GenBank/DDBJ whole genome shotgun (WGS) entry which is preliminary data.</text>
</comment>
<feature type="compositionally biased region" description="Basic and acidic residues" evidence="1">
    <location>
        <begin position="130"/>
        <end position="141"/>
    </location>
</feature>
<dbReference type="AlphaFoldDB" id="A0AA40KD74"/>
<reference evidence="2" key="1">
    <citation type="submission" date="2023-06" db="EMBL/GenBank/DDBJ databases">
        <title>Genome-scale phylogeny and comparative genomics of the fungal order Sordariales.</title>
        <authorList>
            <consortium name="Lawrence Berkeley National Laboratory"/>
            <person name="Hensen N."/>
            <person name="Bonometti L."/>
            <person name="Westerberg I."/>
            <person name="Brannstrom I.O."/>
            <person name="Guillou S."/>
            <person name="Cros-Aarteil S."/>
            <person name="Calhoun S."/>
            <person name="Haridas S."/>
            <person name="Kuo A."/>
            <person name="Mondo S."/>
            <person name="Pangilinan J."/>
            <person name="Riley R."/>
            <person name="LaButti K."/>
            <person name="Andreopoulos B."/>
            <person name="Lipzen A."/>
            <person name="Chen C."/>
            <person name="Yanf M."/>
            <person name="Daum C."/>
            <person name="Ng V."/>
            <person name="Clum A."/>
            <person name="Steindorff A."/>
            <person name="Ohm R."/>
            <person name="Martin F."/>
            <person name="Silar P."/>
            <person name="Natvig D."/>
            <person name="Lalanne C."/>
            <person name="Gautier V."/>
            <person name="Ament-velasquez S.L."/>
            <person name="Kruys A."/>
            <person name="Hutchinson M.I."/>
            <person name="Powell A.J."/>
            <person name="Barry K."/>
            <person name="Miller A.N."/>
            <person name="Grigoriev I.V."/>
            <person name="Debuchy R."/>
            <person name="Gladieux P."/>
            <person name="Thoren M.H."/>
            <person name="Johannesson H."/>
        </authorList>
    </citation>
    <scope>NUCLEOTIDE SEQUENCE</scope>
    <source>
        <strain evidence="2">SMH3187-1</strain>
    </source>
</reference>
<dbReference type="EMBL" id="JAUKUD010000001">
    <property type="protein sequence ID" value="KAK0754888.1"/>
    <property type="molecule type" value="Genomic_DNA"/>
</dbReference>
<evidence type="ECO:0000256" key="1">
    <source>
        <dbReference type="SAM" id="MobiDB-lite"/>
    </source>
</evidence>
<protein>
    <submittedName>
        <fullName evidence="2">Uncharacterized protein</fullName>
    </submittedName>
</protein>
<evidence type="ECO:0000313" key="3">
    <source>
        <dbReference type="Proteomes" id="UP001172155"/>
    </source>
</evidence>
<feature type="compositionally biased region" description="Pro residues" evidence="1">
    <location>
        <begin position="147"/>
        <end position="159"/>
    </location>
</feature>
<gene>
    <name evidence="2" type="ORF">B0T18DRAFT_425208</name>
</gene>
<feature type="compositionally biased region" description="Basic and acidic residues" evidence="1">
    <location>
        <begin position="27"/>
        <end position="51"/>
    </location>
</feature>
<proteinExistence type="predicted"/>
<feature type="compositionally biased region" description="Pro residues" evidence="1">
    <location>
        <begin position="70"/>
        <end position="85"/>
    </location>
</feature>
<feature type="compositionally biased region" description="Polar residues" evidence="1">
    <location>
        <begin position="97"/>
        <end position="113"/>
    </location>
</feature>
<accession>A0AA40KD74</accession>
<name>A0AA40KD74_9PEZI</name>
<keyword evidence="3" id="KW-1185">Reference proteome</keyword>
<evidence type="ECO:0000313" key="2">
    <source>
        <dbReference type="EMBL" id="KAK0754888.1"/>
    </source>
</evidence>
<feature type="compositionally biased region" description="Low complexity" evidence="1">
    <location>
        <begin position="86"/>
        <end position="96"/>
    </location>
</feature>
<organism evidence="2 3">
    <name type="scientific">Schizothecium vesticola</name>
    <dbReference type="NCBI Taxonomy" id="314040"/>
    <lineage>
        <taxon>Eukaryota</taxon>
        <taxon>Fungi</taxon>
        <taxon>Dikarya</taxon>
        <taxon>Ascomycota</taxon>
        <taxon>Pezizomycotina</taxon>
        <taxon>Sordariomycetes</taxon>
        <taxon>Sordariomycetidae</taxon>
        <taxon>Sordariales</taxon>
        <taxon>Schizotheciaceae</taxon>
        <taxon>Schizothecium</taxon>
    </lineage>
</organism>
<feature type="region of interest" description="Disordered" evidence="1">
    <location>
        <begin position="27"/>
        <end position="163"/>
    </location>
</feature>
<sequence>MCTFYNFTHPCGHTETTKKYCDRAQFKTVKVPKDPDQDRGRSKTQSRESRTSRSHSRRLHDSLGGGSSVPPSPNVLPSRPLPPSTPTTRTSISTTPALSPSGSDTSLDPSSPATPRPSRHGDRSLSLSESKPRRGNRDRSSLRPSRRLPPPPQPKPKPAPSQQFRKVCQYTPCANSHTRASSDPAVACCVPGCWYETLGRLWVCCRCERRGREVVGNRGRRCRGTRDGEREIRLMPPVPVFDKEIGGWA</sequence>